<dbReference type="Gene3D" id="1.25.40.20">
    <property type="entry name" value="Ankyrin repeat-containing domain"/>
    <property type="match status" value="1"/>
</dbReference>
<name>A0A183ATJ2_9TREM</name>
<dbReference type="WBParaSite" id="ECPE_0001030901-mRNA-1">
    <property type="protein sequence ID" value="ECPE_0001030901-mRNA-1"/>
    <property type="gene ID" value="ECPE_0001030901"/>
</dbReference>
<accession>A0A183ATJ2</accession>
<dbReference type="OrthoDB" id="4772757at2759"/>
<proteinExistence type="predicted"/>
<reference evidence="1 2" key="2">
    <citation type="submission" date="2018-11" db="EMBL/GenBank/DDBJ databases">
        <authorList>
            <consortium name="Pathogen Informatics"/>
        </authorList>
    </citation>
    <scope>NUCLEOTIDE SEQUENCE [LARGE SCALE GENOMIC DNA]</scope>
    <source>
        <strain evidence="1 2">Egypt</strain>
    </source>
</reference>
<reference evidence="3" key="1">
    <citation type="submission" date="2016-06" db="UniProtKB">
        <authorList>
            <consortium name="WormBaseParasite"/>
        </authorList>
    </citation>
    <scope>IDENTIFICATION</scope>
</reference>
<dbReference type="AlphaFoldDB" id="A0A183ATJ2"/>
<sequence>MSNYHWKQPLHEAAQTSQTGYVAFPVDAAQVPINFLKRADWTSLMLACVNPGRMSATNQSDISYIECARILLSRGADPTFTNKDGWNCLQV</sequence>
<evidence type="ECO:0000313" key="3">
    <source>
        <dbReference type="WBParaSite" id="ECPE_0001030901-mRNA-1"/>
    </source>
</evidence>
<protein>
    <submittedName>
        <fullName evidence="3">ANK_REP_REGION domain-containing protein</fullName>
    </submittedName>
</protein>
<organism evidence="3">
    <name type="scientific">Echinostoma caproni</name>
    <dbReference type="NCBI Taxonomy" id="27848"/>
    <lineage>
        <taxon>Eukaryota</taxon>
        <taxon>Metazoa</taxon>
        <taxon>Spiralia</taxon>
        <taxon>Lophotrochozoa</taxon>
        <taxon>Platyhelminthes</taxon>
        <taxon>Trematoda</taxon>
        <taxon>Digenea</taxon>
        <taxon>Plagiorchiida</taxon>
        <taxon>Echinostomata</taxon>
        <taxon>Echinostomatoidea</taxon>
        <taxon>Echinostomatidae</taxon>
        <taxon>Echinostoma</taxon>
    </lineage>
</organism>
<dbReference type="SUPFAM" id="SSF48403">
    <property type="entry name" value="Ankyrin repeat"/>
    <property type="match status" value="1"/>
</dbReference>
<keyword evidence="2" id="KW-1185">Reference proteome</keyword>
<evidence type="ECO:0000313" key="1">
    <source>
        <dbReference type="EMBL" id="VDP86803.1"/>
    </source>
</evidence>
<dbReference type="InterPro" id="IPR002110">
    <property type="entry name" value="Ankyrin_rpt"/>
</dbReference>
<evidence type="ECO:0000313" key="2">
    <source>
        <dbReference type="Proteomes" id="UP000272942"/>
    </source>
</evidence>
<gene>
    <name evidence="1" type="ORF">ECPE_LOCUS10277</name>
</gene>
<dbReference type="EMBL" id="UZAN01048803">
    <property type="protein sequence ID" value="VDP86803.1"/>
    <property type="molecule type" value="Genomic_DNA"/>
</dbReference>
<dbReference type="Proteomes" id="UP000272942">
    <property type="component" value="Unassembled WGS sequence"/>
</dbReference>
<dbReference type="Pfam" id="PF00023">
    <property type="entry name" value="Ank"/>
    <property type="match status" value="1"/>
</dbReference>
<dbReference type="InterPro" id="IPR036770">
    <property type="entry name" value="Ankyrin_rpt-contain_sf"/>
</dbReference>